<dbReference type="Gene3D" id="2.50.20.10">
    <property type="entry name" value="Lipoprotein localisation LolA/LolB/LppX"/>
    <property type="match status" value="1"/>
</dbReference>
<feature type="chain" id="PRO_5016136852" description="Outer membrane lipoprotein-sorting protein" evidence="1">
    <location>
        <begin position="20"/>
        <end position="229"/>
    </location>
</feature>
<evidence type="ECO:0000313" key="3">
    <source>
        <dbReference type="Proteomes" id="UP000249720"/>
    </source>
</evidence>
<sequence>MKYFKIVLLILVLAPAAKAQDETPLIEKLKQKLNQVHEYVATGKMKTDVAFIKAPVGNVKMYYQQPNHFKLVRDGGISILPKGGISINMNSIIAINNYVALSAGNAMVDGYSTKIVKLLPMNENNDIVLTTLYIDEKNLLIRKAITTTKENGTYQIAMQYGQYSNWGLPNKVIFTFNTQDYKIPKGVTLEMDEPLTDADRKRMQQKNGRVEIDYTSYTINKGLPSGIFN</sequence>
<evidence type="ECO:0008006" key="4">
    <source>
        <dbReference type="Google" id="ProtNLM"/>
    </source>
</evidence>
<dbReference type="Proteomes" id="UP000249720">
    <property type="component" value="Unassembled WGS sequence"/>
</dbReference>
<feature type="signal peptide" evidence="1">
    <location>
        <begin position="1"/>
        <end position="19"/>
    </location>
</feature>
<reference evidence="2 3" key="1">
    <citation type="submission" date="2018-06" db="EMBL/GenBank/DDBJ databases">
        <title>Genomic Encyclopedia of Archaeal and Bacterial Type Strains, Phase II (KMG-II): from individual species to whole genera.</title>
        <authorList>
            <person name="Goeker M."/>
        </authorList>
    </citation>
    <scope>NUCLEOTIDE SEQUENCE [LARGE SCALE GENOMIC DNA]</scope>
    <source>
        <strain evidence="2 3">DSM 23241</strain>
    </source>
</reference>
<dbReference type="RefSeq" id="WP_111296375.1">
    <property type="nucleotide sequence ID" value="NZ_QKZV01000007.1"/>
</dbReference>
<protein>
    <recommendedName>
        <fullName evidence="4">Outer membrane lipoprotein-sorting protein</fullName>
    </recommendedName>
</protein>
<evidence type="ECO:0000256" key="1">
    <source>
        <dbReference type="SAM" id="SignalP"/>
    </source>
</evidence>
<dbReference type="OrthoDB" id="650247at2"/>
<dbReference type="EMBL" id="QKZV01000007">
    <property type="protein sequence ID" value="PZX61455.1"/>
    <property type="molecule type" value="Genomic_DNA"/>
</dbReference>
<comment type="caution">
    <text evidence="2">The sequence shown here is derived from an EMBL/GenBank/DDBJ whole genome shotgun (WGS) entry which is preliminary data.</text>
</comment>
<gene>
    <name evidence="2" type="ORF">LX80_02185</name>
</gene>
<keyword evidence="3" id="KW-1185">Reference proteome</keyword>
<keyword evidence="1" id="KW-0732">Signal</keyword>
<organism evidence="2 3">
    <name type="scientific">Hydrotalea sandarakina</name>
    <dbReference type="NCBI Taxonomy" id="1004304"/>
    <lineage>
        <taxon>Bacteria</taxon>
        <taxon>Pseudomonadati</taxon>
        <taxon>Bacteroidota</taxon>
        <taxon>Chitinophagia</taxon>
        <taxon>Chitinophagales</taxon>
        <taxon>Chitinophagaceae</taxon>
        <taxon>Hydrotalea</taxon>
    </lineage>
</organism>
<proteinExistence type="predicted"/>
<evidence type="ECO:0000313" key="2">
    <source>
        <dbReference type="EMBL" id="PZX61455.1"/>
    </source>
</evidence>
<dbReference type="AlphaFoldDB" id="A0A2W7SF18"/>
<accession>A0A2W7SF18</accession>
<name>A0A2W7SF18_9BACT</name>